<protein>
    <submittedName>
        <fullName evidence="1">Grasp-with-spasm system A modified peptide</fullName>
    </submittedName>
</protein>
<evidence type="ECO:0000313" key="1">
    <source>
        <dbReference type="EMBL" id="AZA86942.1"/>
    </source>
</evidence>
<dbReference type="InterPro" id="IPR025842">
    <property type="entry name" value="Bacteroid_pep"/>
</dbReference>
<dbReference type="Proteomes" id="UP000281741">
    <property type="component" value="Chromosome"/>
</dbReference>
<reference evidence="3 4" key="1">
    <citation type="submission" date="2018-11" db="EMBL/GenBank/DDBJ databases">
        <title>Proposal to divide the Flavobacteriaceae and reorganize its genera based on Amino Acid Identity values calculated from whole genome sequences.</title>
        <authorList>
            <person name="Nicholson A.C."/>
            <person name="Gulvik C.A."/>
            <person name="Whitney A.M."/>
            <person name="Humrighouse B.W."/>
            <person name="Bell M."/>
            <person name="Holmes B."/>
            <person name="Steigerwalt A.G."/>
            <person name="Villarma A."/>
            <person name="Sheth M."/>
            <person name="Batra D."/>
            <person name="Pryor J."/>
            <person name="Bernardet J.-F."/>
            <person name="Hugo C."/>
            <person name="Kampfer P."/>
            <person name="Newman J."/>
            <person name="McQuiston J.R."/>
        </authorList>
    </citation>
    <scope>NUCLEOTIDE SEQUENCE [LARGE SCALE GENOMIC DNA]</scope>
    <source>
        <strain evidence="1 3">G0207</strain>
        <strain evidence="2 4">H5143</strain>
    </source>
</reference>
<dbReference type="Pfam" id="PF14406">
    <property type="entry name" value="Bacteroid_pep"/>
    <property type="match status" value="1"/>
</dbReference>
<evidence type="ECO:0000313" key="2">
    <source>
        <dbReference type="EMBL" id="AZA95368.1"/>
    </source>
</evidence>
<dbReference type="AlphaFoldDB" id="A0AAD1DL23"/>
<dbReference type="EMBL" id="CP033912">
    <property type="protein sequence ID" value="AZA95368.1"/>
    <property type="molecule type" value="Genomic_DNA"/>
</dbReference>
<accession>A0AAD1DL23</accession>
<evidence type="ECO:0000313" key="4">
    <source>
        <dbReference type="Proteomes" id="UP000281741"/>
    </source>
</evidence>
<proteinExistence type="predicted"/>
<sequence>MKKLKGMKKSFSSLENRKLINLGTIQGGQSNRSAPSNAVGQDCSDTDYYTDDASGNWQYKARLIACGPY</sequence>
<evidence type="ECO:0000313" key="3">
    <source>
        <dbReference type="Proteomes" id="UP000274073"/>
    </source>
</evidence>
<dbReference type="Proteomes" id="UP000274073">
    <property type="component" value="Chromosome"/>
</dbReference>
<organism evidence="1 3">
    <name type="scientific">Chryseobacterium shandongense</name>
    <dbReference type="NCBI Taxonomy" id="1493872"/>
    <lineage>
        <taxon>Bacteria</taxon>
        <taxon>Pseudomonadati</taxon>
        <taxon>Bacteroidota</taxon>
        <taxon>Flavobacteriia</taxon>
        <taxon>Flavobacteriales</taxon>
        <taxon>Weeksellaceae</taxon>
        <taxon>Chryseobacterium group</taxon>
        <taxon>Chryseobacterium</taxon>
    </lineage>
</organism>
<name>A0AAD1DL23_9FLAO</name>
<dbReference type="EMBL" id="CP033915">
    <property type="protein sequence ID" value="AZA86942.1"/>
    <property type="molecule type" value="Genomic_DNA"/>
</dbReference>
<gene>
    <name evidence="1" type="ORF">EG349_09185</name>
    <name evidence="2" type="ORF">EG353_07260</name>
</gene>
<dbReference type="RefSeq" id="WP_123854343.1">
    <property type="nucleotide sequence ID" value="NZ_CP033912.1"/>
</dbReference>
<keyword evidence="4" id="KW-1185">Reference proteome</keyword>